<dbReference type="AlphaFoldDB" id="A0A177A3U5"/>
<comment type="similarity">
    <text evidence="2">Belongs to the SCC4/mau-2 family.</text>
</comment>
<keyword evidence="5" id="KW-0159">Chromosome partition</keyword>
<feature type="compositionally biased region" description="Low complexity" evidence="8">
    <location>
        <begin position="136"/>
        <end position="145"/>
    </location>
</feature>
<dbReference type="GO" id="GO:0051301">
    <property type="term" value="P:cell division"/>
    <property type="evidence" value="ECO:0007669"/>
    <property type="project" value="UniProtKB-KW"/>
</dbReference>
<dbReference type="GO" id="GO:0005634">
    <property type="term" value="C:nucleus"/>
    <property type="evidence" value="ECO:0007669"/>
    <property type="project" value="UniProtKB-SubCell"/>
</dbReference>
<evidence type="ECO:0000256" key="8">
    <source>
        <dbReference type="SAM" id="MobiDB-lite"/>
    </source>
</evidence>
<keyword evidence="6" id="KW-0539">Nucleus</keyword>
<dbReference type="PANTHER" id="PTHR21394">
    <property type="entry name" value="MAU2 CHROMATID COHESION FACTOR HOMOLOG"/>
    <property type="match status" value="1"/>
</dbReference>
<dbReference type="GeneID" id="36290844"/>
<accession>A0A177A3U5</accession>
<evidence type="ECO:0000256" key="7">
    <source>
        <dbReference type="ARBA" id="ARBA00023306"/>
    </source>
</evidence>
<keyword evidence="7" id="KW-0131">Cell cycle</keyword>
<evidence type="ECO:0000256" key="1">
    <source>
        <dbReference type="ARBA" id="ARBA00004123"/>
    </source>
</evidence>
<feature type="region of interest" description="Disordered" evidence="8">
    <location>
        <begin position="1"/>
        <end position="50"/>
    </location>
</feature>
<evidence type="ECO:0000256" key="5">
    <source>
        <dbReference type="ARBA" id="ARBA00022829"/>
    </source>
</evidence>
<name>A0A177A3U5_9PEZI</name>
<evidence type="ECO:0000313" key="9">
    <source>
        <dbReference type="EMBL" id="OAF55753.1"/>
    </source>
</evidence>
<dbReference type="OrthoDB" id="5565328at2759"/>
<dbReference type="InterPro" id="IPR019440">
    <property type="entry name" value="MAU2"/>
</dbReference>
<dbReference type="Pfam" id="PF10345">
    <property type="entry name" value="Cohesin_load"/>
    <property type="match status" value="1"/>
</dbReference>
<dbReference type="GO" id="GO:0007064">
    <property type="term" value="P:mitotic sister chromatid cohesion"/>
    <property type="evidence" value="ECO:0007669"/>
    <property type="project" value="InterPro"/>
</dbReference>
<protein>
    <submittedName>
        <fullName evidence="9">Uncharacterized protein</fullName>
    </submittedName>
</protein>
<organism evidence="9">
    <name type="scientific">Pseudogymnoascus destructans</name>
    <dbReference type="NCBI Taxonomy" id="655981"/>
    <lineage>
        <taxon>Eukaryota</taxon>
        <taxon>Fungi</taxon>
        <taxon>Dikarya</taxon>
        <taxon>Ascomycota</taxon>
        <taxon>Pezizomycotina</taxon>
        <taxon>Leotiomycetes</taxon>
        <taxon>Thelebolales</taxon>
        <taxon>Thelebolaceae</taxon>
        <taxon>Pseudogymnoascus</taxon>
    </lineage>
</organism>
<dbReference type="Proteomes" id="UP000077154">
    <property type="component" value="Unassembled WGS sequence"/>
</dbReference>
<feature type="compositionally biased region" description="Pro residues" evidence="8">
    <location>
        <begin position="88"/>
        <end position="97"/>
    </location>
</feature>
<dbReference type="RefSeq" id="XP_024321052.1">
    <property type="nucleotide sequence ID" value="XM_024471364.1"/>
</dbReference>
<evidence type="ECO:0000256" key="3">
    <source>
        <dbReference type="ARBA" id="ARBA00022618"/>
    </source>
</evidence>
<dbReference type="eggNOG" id="ENOG502RK5N">
    <property type="taxonomic scope" value="Eukaryota"/>
</dbReference>
<feature type="compositionally biased region" description="Low complexity" evidence="8">
    <location>
        <begin position="1"/>
        <end position="21"/>
    </location>
</feature>
<dbReference type="EMBL" id="KV441407">
    <property type="protein sequence ID" value="OAF55753.1"/>
    <property type="molecule type" value="Genomic_DNA"/>
</dbReference>
<dbReference type="VEuPathDB" id="FungiDB:GMDG_00960"/>
<evidence type="ECO:0000256" key="4">
    <source>
        <dbReference type="ARBA" id="ARBA00022776"/>
    </source>
</evidence>
<keyword evidence="3" id="KW-0132">Cell division</keyword>
<reference evidence="9" key="1">
    <citation type="submission" date="2016-03" db="EMBL/GenBank/DDBJ databases">
        <title>Updated assembly of Pseudogymnoascus destructans, the fungus causing white-nose syndrome of bats.</title>
        <authorList>
            <person name="Palmer J.M."/>
            <person name="Drees K.P."/>
            <person name="Foster J.T."/>
            <person name="Lindner D.L."/>
        </authorList>
    </citation>
    <scope>NUCLEOTIDE SEQUENCE [LARGE SCALE GENOMIC DNA]</scope>
    <source>
        <strain evidence="9">20631-21</strain>
    </source>
</reference>
<feature type="region of interest" description="Disordered" evidence="8">
    <location>
        <begin position="122"/>
        <end position="150"/>
    </location>
</feature>
<proteinExistence type="inferred from homology"/>
<dbReference type="GO" id="GO:0007059">
    <property type="term" value="P:chromosome segregation"/>
    <property type="evidence" value="ECO:0007669"/>
    <property type="project" value="UniProtKB-KW"/>
</dbReference>
<gene>
    <name evidence="9" type="ORF">VC83_07800</name>
</gene>
<feature type="region of interest" description="Disordered" evidence="8">
    <location>
        <begin position="83"/>
        <end position="102"/>
    </location>
</feature>
<evidence type="ECO:0000256" key="6">
    <source>
        <dbReference type="ARBA" id="ARBA00023242"/>
    </source>
</evidence>
<comment type="subcellular location">
    <subcellularLocation>
        <location evidence="1">Nucleus</location>
    </subcellularLocation>
</comment>
<sequence>MSYQGPPGYGNGYPPVYGHHGNYNDGPPQGAYLPHPEQQTAPSPGAYTQGRISMQQLQAMQAQNEAAYYQQSQYGQAPYVHNQQPAYYQPPPPPPQQPQSYAQYIDPRQPQYAPVQSYPTQYDGSYDELSLPAPMPQMQQQPRPQDNAQITHNPMPPVVKKHKPPVLPPVDPYSLLPALAEEYFAAAHDVGLETAQRMDANAVISYQKMIATGLGCLEVALNSGRLEPRLEAKIRLRYAGVLLEDTDNVMEAETALSKGITLCEQNRYFDLKYNMQVLLAKLMFTKSPKAALKALDGYIKDVEAYQHHSWIYVFRFLKATLALQSGRSSDANSALQTLRSISSIAKDRGDHAIVTIASLVDALASLHMPSSGSIESIDRALATVNMYQLDPECAIPPLQALGHIVDTTASLTNSSSDKTMPKLKAMQDMINNAFTDSEEWNRSTDAMKLPINRGRGDAHISSQDTSGVLKLGHDGRDMLLVTLMGKSDVFILCHLLTGIIRLHVSAVDGSALKYLRQGLQRSLDMKTIKYSGSLPGALAKIRWRGMIACYFYIYMVFCSISTTDWTTAKANLDAFEVAISDMGASVEPVIVQLYIYLSAMYFQGTGDLQRALELYRSDEFTLPKLDDIARSPEEHVRRELSVLAAMNSLWIMQCDPQVDLEQNAGLLAMLEPWGANNANKEIEAVYNLLRASVETRPATTQTQSKAYIRAAMEVARNMKNVHLICVVLNLMCEKYFGGIVGDQAEKSAVAASTQAKKSGNLLWMSTAEGLLARSFEIQGKTREAQTSLAEAVRLANLAVQSPP</sequence>
<keyword evidence="4" id="KW-0498">Mitosis</keyword>
<evidence type="ECO:0000256" key="2">
    <source>
        <dbReference type="ARBA" id="ARBA00008585"/>
    </source>
</evidence>